<name>A0A2R8BYQ7_9RHOB</name>
<reference evidence="1 2" key="1">
    <citation type="submission" date="2018-03" db="EMBL/GenBank/DDBJ databases">
        <authorList>
            <person name="Keele B.F."/>
        </authorList>
    </citation>
    <scope>NUCLEOTIDE SEQUENCE [LARGE SCALE GENOMIC DNA]</scope>
    <source>
        <strain evidence="1 2">CECT 8504</strain>
    </source>
</reference>
<dbReference type="AlphaFoldDB" id="A0A2R8BYQ7"/>
<dbReference type="Proteomes" id="UP000244912">
    <property type="component" value="Unassembled WGS sequence"/>
</dbReference>
<gene>
    <name evidence="1" type="ORF">PAA8504_03131</name>
</gene>
<evidence type="ECO:0000313" key="1">
    <source>
        <dbReference type="EMBL" id="SPJ25280.1"/>
    </source>
</evidence>
<evidence type="ECO:0000313" key="2">
    <source>
        <dbReference type="Proteomes" id="UP000244912"/>
    </source>
</evidence>
<dbReference type="EMBL" id="ONZF01000008">
    <property type="protein sequence ID" value="SPJ25280.1"/>
    <property type="molecule type" value="Genomic_DNA"/>
</dbReference>
<keyword evidence="2" id="KW-1185">Reference proteome</keyword>
<evidence type="ECO:0008006" key="3">
    <source>
        <dbReference type="Google" id="ProtNLM"/>
    </source>
</evidence>
<sequence length="96" mass="10825">MSGQGYYSNYLQTMRMLTEAQAVISYRMMGAAGLWPVARTEMWRMALEKGPAFAAASQEAWMATIAGKSPDRVAEAWLRPIAQHTSSNNKRLSRRR</sequence>
<dbReference type="OrthoDB" id="7869201at2"/>
<dbReference type="RefSeq" id="WP_108895087.1">
    <property type="nucleotide sequence ID" value="NZ_ONZF01000008.1"/>
</dbReference>
<accession>A0A2R8BYQ7</accession>
<organism evidence="1 2">
    <name type="scientific">Palleronia abyssalis</name>
    <dbReference type="NCBI Taxonomy" id="1501240"/>
    <lineage>
        <taxon>Bacteria</taxon>
        <taxon>Pseudomonadati</taxon>
        <taxon>Pseudomonadota</taxon>
        <taxon>Alphaproteobacteria</taxon>
        <taxon>Rhodobacterales</taxon>
        <taxon>Roseobacteraceae</taxon>
        <taxon>Palleronia</taxon>
    </lineage>
</organism>
<proteinExistence type="predicted"/>
<protein>
    <recommendedName>
        <fullName evidence="3">Antifreeze protein</fullName>
    </recommendedName>
</protein>